<name>A0ACC2K5V5_PERAE</name>
<sequence>MEGNNDGILEEAVFGVSNDTIKWKSQPSSGDKLKMEGNTDGILEEADFGASNDIDETILQNERCGICMDIIIDRGVLDCCNHWFCFACIDNWATITNLCPLCKNEFQLITCIPVYDTIGNIKVEEDSLSRDEDWCIQGNNKTLSFPSYYIDEDAVICLDGDGCKIRNGLATTEEDITLDTSVACDSCDLWYHAFCVAFDPEITSQNSWLCPRCEIDEVPHISDGVLIRKPSEQFGHENTNFECSTEAAFPGKLLVSVADAGETAVVVSMIEGKQWTESSDDFQSNILNVSEEEKPKAAPNVHADTSELEVQLDGSASSLIYDKEKSMKNHDLESWENSESSINVSPQKIIIQPDMDENAASLALSLSRDASSIAPDCSLGQSDLKTCDVQKPRCSDEYKLSTPHLVDTFFLMDEPESGSTINLHLGLCSGASFSVDQMANDSAENQLAGDQKIPLVELSLSDEIVPDEKIAIDANDVVVGVAHQESFEVGSMKRKYAEKSRNNSHMNDHIDHKERDLEAKVPTKKLRSDAKPHIIPLKSQVNTLASGGSQGISVLPEQSKDKLRQIPEKKASATDIMSIVKGTERRSSKVPAHSSSAEKSIKGDIVTGLRVKKIMRRVAGDDSSTLLQKLRKEIREAIHDKAAKDGENNGIYDAQLLTAFRAVIARPENEPVKKINPSFVKAKKMILQKGKVRESLTRKLYGTSSGRRRRAWDRDWEIEFWKHRCTETQPQKLETLKSVLSLLKTNSDSSMESSKMELGPEGVAKNSILSRLYLADASVFPRKDDIKPLSVLNHEKNEEQNSSNASEKVKKLDREVETSSAVSKMSLQGRVPSGGNTGRGGSFSSLKGESTSKKVPLDGLPRGLNSISVSNGPKGNAVNAQSKECLSKSNDGKMDKRKWALEVLARKTASTSKDNTKGNQKDETFKGNYPLLAELPTDMRPVLAPSRRSKIPMLVRQAQLYRITEHYLRKTNLPVMRRTADTELAVADAVNVEKDICHKSNSKLVYVNLCAQVISQISGNLKPKTTETTAATGLEEGVEHAVKNASSNSAATCEDVEEALKLAGLLSDSPPNSPYRSTNNQNHEDAPSPNVTDEDLVNVFDIDSHPELDIYGDFEYDLEDDDYAGPSSVAKALRVSKPRLEDGELKMKVVLSTINCEKAFNALDSVDDSTEHLNSVVGISENGSEKPSVVEAQMDSHSMLKYQDDRGTESSPLEVMTATPSLSFNLLQSEKDEELSLEECEELYGPDKEPLVNKSYDQPSSEPSKCMENDVAAENATIVGNENSGSNKAAALSKIETESCVENNLVKGCFPIENDFSGGENSPNCVPLSKSVPTKVSKSGTDKQSDIYHSITRKVEAYIKEHIRPLCKSGVITAEQYRWAVGKTTEKVMKYHFKDKNASFLIKEGVKVKKLAEQYVEAAQQKK</sequence>
<gene>
    <name evidence="1" type="ORF">MRB53_035721</name>
</gene>
<organism evidence="1 2">
    <name type="scientific">Persea americana</name>
    <name type="common">Avocado</name>
    <dbReference type="NCBI Taxonomy" id="3435"/>
    <lineage>
        <taxon>Eukaryota</taxon>
        <taxon>Viridiplantae</taxon>
        <taxon>Streptophyta</taxon>
        <taxon>Embryophyta</taxon>
        <taxon>Tracheophyta</taxon>
        <taxon>Spermatophyta</taxon>
        <taxon>Magnoliopsida</taxon>
        <taxon>Magnoliidae</taxon>
        <taxon>Laurales</taxon>
        <taxon>Lauraceae</taxon>
        <taxon>Persea</taxon>
    </lineage>
</organism>
<dbReference type="EMBL" id="CM056820">
    <property type="protein sequence ID" value="KAJ8616349.1"/>
    <property type="molecule type" value="Genomic_DNA"/>
</dbReference>
<proteinExistence type="predicted"/>
<evidence type="ECO:0000313" key="2">
    <source>
        <dbReference type="Proteomes" id="UP001234297"/>
    </source>
</evidence>
<dbReference type="Proteomes" id="UP001234297">
    <property type="component" value="Chromosome 12"/>
</dbReference>
<protein>
    <submittedName>
        <fullName evidence="1">Uncharacterized protein</fullName>
    </submittedName>
</protein>
<evidence type="ECO:0000313" key="1">
    <source>
        <dbReference type="EMBL" id="KAJ8616349.1"/>
    </source>
</evidence>
<accession>A0ACC2K5V5</accession>
<keyword evidence="2" id="KW-1185">Reference proteome</keyword>
<reference evidence="1 2" key="1">
    <citation type="journal article" date="2022" name="Hortic Res">
        <title>A haplotype resolved chromosomal level avocado genome allows analysis of novel avocado genes.</title>
        <authorList>
            <person name="Nath O."/>
            <person name="Fletcher S.J."/>
            <person name="Hayward A."/>
            <person name="Shaw L.M."/>
            <person name="Masouleh A.K."/>
            <person name="Furtado A."/>
            <person name="Henry R.J."/>
            <person name="Mitter N."/>
        </authorList>
    </citation>
    <scope>NUCLEOTIDE SEQUENCE [LARGE SCALE GENOMIC DNA]</scope>
    <source>
        <strain evidence="2">cv. Hass</strain>
    </source>
</reference>
<comment type="caution">
    <text evidence="1">The sequence shown here is derived from an EMBL/GenBank/DDBJ whole genome shotgun (WGS) entry which is preliminary data.</text>
</comment>